<evidence type="ECO:0000256" key="9">
    <source>
        <dbReference type="ARBA" id="ARBA00023180"/>
    </source>
</evidence>
<accession>V9L1V5</accession>
<evidence type="ECO:0000256" key="5">
    <source>
        <dbReference type="ARBA" id="ARBA00022692"/>
    </source>
</evidence>
<dbReference type="UniPathway" id="UPA00196"/>
<evidence type="ECO:0000256" key="7">
    <source>
        <dbReference type="ARBA" id="ARBA00022989"/>
    </source>
</evidence>
<evidence type="ECO:0000313" key="11">
    <source>
        <dbReference type="EMBL" id="AFP05696.1"/>
    </source>
</evidence>
<keyword evidence="7" id="KW-1133">Transmembrane helix</keyword>
<proteinExistence type="evidence at transcript level"/>
<evidence type="ECO:0000256" key="4">
    <source>
        <dbReference type="ARBA" id="ARBA00022502"/>
    </source>
</evidence>
<keyword evidence="10" id="KW-0732">Signal</keyword>
<evidence type="ECO:0000256" key="2">
    <source>
        <dbReference type="ARBA" id="ARBA00004687"/>
    </source>
</evidence>
<comment type="function">
    <text evidence="10">Stabilizing subunit of the glycosylphosphatidylinositol-mannosyltransferase I complex which catalyzes the transfer of the first mannose, via an alpha-1,4 bond from a dolichol-phosphate-mannose (Dol-P-Man) to the glucosaminyl acyl phosphatidylinositol (GlcN-(acyl)PI) intermediate to generate alpha-D-Man-(1-&gt;4)-alpha-D-GlcN-(1-&gt;6)-(1-radyl,2-acyl-sn-glycero-3-phospho)-2-acyl-inositol and participates in the sixth step of the glycosylphosphatidylinositol-anchor biosynthesis. Probably acts by stabilizing the mannosyltransferase PIGM.</text>
</comment>
<keyword evidence="4 10" id="KW-0337">GPI-anchor biosynthesis</keyword>
<organism evidence="11">
    <name type="scientific">Callorhinchus milii</name>
    <name type="common">Ghost shark</name>
    <dbReference type="NCBI Taxonomy" id="7868"/>
    <lineage>
        <taxon>Eukaryota</taxon>
        <taxon>Metazoa</taxon>
        <taxon>Chordata</taxon>
        <taxon>Craniata</taxon>
        <taxon>Vertebrata</taxon>
        <taxon>Chondrichthyes</taxon>
        <taxon>Holocephali</taxon>
        <taxon>Chimaeriformes</taxon>
        <taxon>Callorhinchidae</taxon>
        <taxon>Callorhinchus</taxon>
    </lineage>
</organism>
<dbReference type="EMBL" id="JW873179">
    <property type="protein sequence ID" value="AFP05696.1"/>
    <property type="molecule type" value="mRNA"/>
</dbReference>
<evidence type="ECO:0000256" key="1">
    <source>
        <dbReference type="ARBA" id="ARBA00004389"/>
    </source>
</evidence>
<dbReference type="PANTHER" id="PTHR28650:SF1">
    <property type="entry name" value="PHOSPHATIDYLINOSITOL-GLYCAN BIOSYNTHESIS CLASS X PROTEIN"/>
    <property type="match status" value="1"/>
</dbReference>
<name>V9L1V5_CALMI</name>
<keyword evidence="9" id="KW-0325">Glycoprotein</keyword>
<keyword evidence="8" id="KW-0472">Membrane</keyword>
<protein>
    <recommendedName>
        <fullName evidence="10">Phosphatidylinositol-glycan biosynthesis class X protein</fullName>
    </recommendedName>
</protein>
<dbReference type="SMART" id="SM00780">
    <property type="entry name" value="PIG-X"/>
    <property type="match status" value="1"/>
</dbReference>
<dbReference type="GO" id="GO:0005789">
    <property type="term" value="C:endoplasmic reticulum membrane"/>
    <property type="evidence" value="ECO:0007669"/>
    <property type="project" value="UniProtKB-SubCell"/>
</dbReference>
<keyword evidence="5" id="KW-0812">Transmembrane</keyword>
<dbReference type="InterPro" id="IPR040039">
    <property type="entry name" value="PIGX"/>
</dbReference>
<feature type="chain" id="PRO_5025084007" description="Phosphatidylinositol-glycan biosynthesis class X protein" evidence="10">
    <location>
        <begin position="28"/>
        <end position="257"/>
    </location>
</feature>
<comment type="pathway">
    <text evidence="2 10">Glycolipid biosynthesis; glycosylphosphatidylinositol-anchor biosynthesis.</text>
</comment>
<comment type="similarity">
    <text evidence="3 10">Belongs to the PIGX family.</text>
</comment>
<reference evidence="11" key="1">
    <citation type="journal article" date="2014" name="Nature">
        <title>Elephant shark genome provides unique insights into gnathostome evolution.</title>
        <authorList>
            <consortium name="International Elephant Shark Genome Sequencing Consortium"/>
            <person name="Venkatesh B."/>
            <person name="Lee A.P."/>
            <person name="Ravi V."/>
            <person name="Maurya A.K."/>
            <person name="Lian M.M."/>
            <person name="Swann J.B."/>
            <person name="Ohta Y."/>
            <person name="Flajnik M.F."/>
            <person name="Sutoh Y."/>
            <person name="Kasahara M."/>
            <person name="Hoon S."/>
            <person name="Gangu V."/>
            <person name="Roy S.W."/>
            <person name="Irimia M."/>
            <person name="Korzh V."/>
            <person name="Kondrychyn I."/>
            <person name="Lim Z.W."/>
            <person name="Tay B.H."/>
            <person name="Tohari S."/>
            <person name="Kong K.W."/>
            <person name="Ho S."/>
            <person name="Lorente-Galdos B."/>
            <person name="Quilez J."/>
            <person name="Marques-Bonet T."/>
            <person name="Raney B.J."/>
            <person name="Ingham P.W."/>
            <person name="Tay A."/>
            <person name="Hillier L.W."/>
            <person name="Minx P."/>
            <person name="Boehm T."/>
            <person name="Wilson R.K."/>
            <person name="Brenner S."/>
            <person name="Warren W.C."/>
        </authorList>
    </citation>
    <scope>NUCLEOTIDE SEQUENCE</scope>
    <source>
        <tissue evidence="11">Brain</tissue>
    </source>
</reference>
<evidence type="ECO:0000256" key="3">
    <source>
        <dbReference type="ARBA" id="ARBA00010345"/>
    </source>
</evidence>
<dbReference type="Pfam" id="PF08320">
    <property type="entry name" value="PIG-X"/>
    <property type="match status" value="1"/>
</dbReference>
<keyword evidence="6 10" id="KW-0256">Endoplasmic reticulum</keyword>
<dbReference type="InterPro" id="IPR013233">
    <property type="entry name" value="PIG-X/PBN1"/>
</dbReference>
<sequence>MGAAAQGLVSLILTEWLWVGAAAAAAAQEVGDEWPYDDWLQSVKLNRHFVKEGFHREIVTDVEFGASVSSDCCVMVKEQLPQGLYVDPYELASHQEHNKTEVLVLDVIDIEAPEYLSTVHSILIYLKPHSRRADYFTATVPVHIRYHRPTGMGDTVTLVTLADPELMVHCERSLVHEGGFKLALTKAPCSVSNHSICNWINVNYQTVTSTLSLQVPVGQTHHIVAVSTVTLLTTVLCCSLLIKTVWTYGEFEYSIQR</sequence>
<dbReference type="PANTHER" id="PTHR28650">
    <property type="entry name" value="PHOSPHATIDYLINOSITOL-GLYCAN BIOSYNTHESIS CLASS X PROTEIN"/>
    <property type="match status" value="1"/>
</dbReference>
<evidence type="ECO:0000256" key="8">
    <source>
        <dbReference type="ARBA" id="ARBA00023136"/>
    </source>
</evidence>
<dbReference type="GO" id="GO:0006506">
    <property type="term" value="P:GPI anchor biosynthetic process"/>
    <property type="evidence" value="ECO:0007669"/>
    <property type="project" value="UniProtKB-UniPathway"/>
</dbReference>
<feature type="signal peptide" evidence="10">
    <location>
        <begin position="1"/>
        <end position="27"/>
    </location>
</feature>
<evidence type="ECO:0000256" key="10">
    <source>
        <dbReference type="RuleBase" id="RU366056"/>
    </source>
</evidence>
<comment type="subcellular location">
    <subcellularLocation>
        <location evidence="1 10">Endoplasmic reticulum membrane</location>
        <topology evidence="1 10">Single-pass membrane protein</topology>
    </subcellularLocation>
</comment>
<dbReference type="AlphaFoldDB" id="V9L1V5"/>
<evidence type="ECO:0000256" key="6">
    <source>
        <dbReference type="ARBA" id="ARBA00022824"/>
    </source>
</evidence>